<reference evidence="1 2" key="1">
    <citation type="journal article" date="2013" name="Genome Announc.">
        <title>Complete Genome Sequence of the Thermophilic and Facultatively Chemolithoautotrophic Sulfate Reducer Archaeoglobus sulfaticallidus Strain PM70-1T.</title>
        <authorList>
            <person name="Stokke R."/>
            <person name="Hocking W.P."/>
            <person name="Steinsbu B.O."/>
            <person name="Steen I.H."/>
        </authorList>
    </citation>
    <scope>NUCLEOTIDE SEQUENCE [LARGE SCALE GENOMIC DNA]</scope>
    <source>
        <strain evidence="1">PM70-1</strain>
    </source>
</reference>
<dbReference type="eggNOG" id="arCOG01245">
    <property type="taxonomic scope" value="Archaea"/>
</dbReference>
<dbReference type="HOGENOM" id="CLU_2055944_0_0_2"/>
<organism evidence="1 2">
    <name type="scientific">Archaeoglobus sulfaticallidus PM70-1</name>
    <dbReference type="NCBI Taxonomy" id="387631"/>
    <lineage>
        <taxon>Archaea</taxon>
        <taxon>Methanobacteriati</taxon>
        <taxon>Methanobacteriota</taxon>
        <taxon>Archaeoglobi</taxon>
        <taxon>Archaeoglobales</taxon>
        <taxon>Archaeoglobaceae</taxon>
        <taxon>Archaeoglobus</taxon>
    </lineage>
</organism>
<dbReference type="GeneID" id="15393060"/>
<sequence length="119" mass="13820">MGKKKYKALLEDENVRRWYVNVSRGAEVTADVNLKRLSNFCERVGLNPKDLLKMDDKALKNLILDYITDMELKGYAGSYIYLTIKAIESWLSFNNRELRAHLFSVQLAVSPIKFKFIIT</sequence>
<keyword evidence="2" id="KW-1185">Reference proteome</keyword>
<accession>N0BMB1</accession>
<name>N0BMB1_9EURY</name>
<proteinExistence type="predicted"/>
<gene>
    <name evidence="1" type="ORF">Asulf_01423</name>
</gene>
<dbReference type="AlphaFoldDB" id="N0BMB1"/>
<evidence type="ECO:0000313" key="1">
    <source>
        <dbReference type="EMBL" id="AGK61410.1"/>
    </source>
</evidence>
<protein>
    <recommendedName>
        <fullName evidence="3">Core-binding (CB) domain-containing protein</fullName>
    </recommendedName>
</protein>
<evidence type="ECO:0000313" key="2">
    <source>
        <dbReference type="Proteomes" id="UP000013307"/>
    </source>
</evidence>
<dbReference type="EMBL" id="CP005290">
    <property type="protein sequence ID" value="AGK61410.1"/>
    <property type="molecule type" value="Genomic_DNA"/>
</dbReference>
<dbReference type="Proteomes" id="UP000013307">
    <property type="component" value="Chromosome"/>
</dbReference>
<dbReference type="KEGG" id="ast:Asulf_01423"/>
<evidence type="ECO:0008006" key="3">
    <source>
        <dbReference type="Google" id="ProtNLM"/>
    </source>
</evidence>
<dbReference type="RefSeq" id="WP_015591008.1">
    <property type="nucleotide sequence ID" value="NC_021169.1"/>
</dbReference>